<dbReference type="GO" id="GO:0052917">
    <property type="term" value="F:dol-P-Man:Man(7)GlcNAc(2)-PP-Dol alpha-1,6-mannosyltransferase activity"/>
    <property type="evidence" value="ECO:0007669"/>
    <property type="project" value="UniProtKB-EC"/>
</dbReference>
<proteinExistence type="inferred from homology"/>
<dbReference type="GeneID" id="63788334"/>
<comment type="similarity">
    <text evidence="3 12">Belongs to the glycosyltransferase 22 family.</text>
</comment>
<evidence type="ECO:0000256" key="7">
    <source>
        <dbReference type="ARBA" id="ARBA00022824"/>
    </source>
</evidence>
<name>A0A1Y2FJW5_PROLT</name>
<evidence type="ECO:0000256" key="8">
    <source>
        <dbReference type="ARBA" id="ARBA00022989"/>
    </source>
</evidence>
<evidence type="ECO:0000256" key="5">
    <source>
        <dbReference type="ARBA" id="ARBA00022679"/>
    </source>
</evidence>
<dbReference type="PANTHER" id="PTHR22760:SF1">
    <property type="entry name" value="DOL-P-MAN:MAN(7)GLCNAC(2)-PP-DOL ALPHA-1,6-MANNOSYLTRANSFERASE"/>
    <property type="match status" value="1"/>
</dbReference>
<dbReference type="OrthoDB" id="19039at2759"/>
<accession>A0A1Y2FJW5</accession>
<sequence>MDILDYVFGAIVLLYSVVAPFTKVEESFNLQAVHDILQFGVRPDALQHYDHFEFPGAVPRTFIGALGLSMLTWPLTNLCKLSFGESIVGPLSQVATRAVLGLVNVAALVAFRNAAKRVYGATVGTWYIVLQMTQFHVIYYASRTLPNLLAMPFTTLAATYFITPNESLTPALVLLTLSALIFRAEIVLLLATHVVFHWLITKRLTFWRTLRVGVRASAVGLGLTTLVDSYFWQVLVAPEVQSVMFNVIQGKSQEWGTSPFYTYAFDLVKLLLNPLAGVLILLGIIVDRRVLSFLMPALAFVGLYSFQPHKEWRFIIYVVPQMTLAAAIGASYIFNRRTKSFFWRYAAFVLMGSIPATALLSVSMLLISSHNYPGGEALAKLPLNGTGPVYLDVLTCMTGASRFLQAGPRPITKTEDPALLNSPEFWGSLEFAIVQQPGQLAHTPGWEVYDRVDSLKIQQLKQFKWEKETKLILYRNTLYNTSASPE</sequence>
<keyword evidence="14" id="KW-1185">Reference proteome</keyword>
<organism evidence="13 14">
    <name type="scientific">Protomyces lactucae-debilis</name>
    <dbReference type="NCBI Taxonomy" id="2754530"/>
    <lineage>
        <taxon>Eukaryota</taxon>
        <taxon>Fungi</taxon>
        <taxon>Dikarya</taxon>
        <taxon>Ascomycota</taxon>
        <taxon>Taphrinomycotina</taxon>
        <taxon>Taphrinomycetes</taxon>
        <taxon>Taphrinales</taxon>
        <taxon>Protomycetaceae</taxon>
        <taxon>Protomyces</taxon>
    </lineage>
</organism>
<feature type="transmembrane region" description="Helical" evidence="12">
    <location>
        <begin position="312"/>
        <end position="334"/>
    </location>
</feature>
<dbReference type="GO" id="GO:0006487">
    <property type="term" value="P:protein N-linked glycosylation"/>
    <property type="evidence" value="ECO:0007669"/>
    <property type="project" value="TreeGrafter"/>
</dbReference>
<comment type="caution">
    <text evidence="13">The sequence shown here is derived from an EMBL/GenBank/DDBJ whole genome shotgun (WGS) entry which is preliminary data.</text>
</comment>
<comment type="pathway">
    <text evidence="2">Protein modification; protein glycosylation.</text>
</comment>
<comment type="subcellular location">
    <subcellularLocation>
        <location evidence="1 12">Endoplasmic reticulum membrane</location>
        <topology evidence="1 12">Multi-pass membrane protein</topology>
    </subcellularLocation>
</comment>
<evidence type="ECO:0000256" key="12">
    <source>
        <dbReference type="RuleBase" id="RU363075"/>
    </source>
</evidence>
<dbReference type="InterPro" id="IPR005599">
    <property type="entry name" value="GPI_mannosylTrfase"/>
</dbReference>
<dbReference type="EC" id="2.4.1.-" evidence="12"/>
<keyword evidence="7 12" id="KW-0256">Endoplasmic reticulum</keyword>
<evidence type="ECO:0000256" key="4">
    <source>
        <dbReference type="ARBA" id="ARBA00022676"/>
    </source>
</evidence>
<reference evidence="13 14" key="1">
    <citation type="submission" date="2016-07" db="EMBL/GenBank/DDBJ databases">
        <title>Pervasive Adenine N6-methylation of Active Genes in Fungi.</title>
        <authorList>
            <consortium name="DOE Joint Genome Institute"/>
            <person name="Mondo S.J."/>
            <person name="Dannebaum R.O."/>
            <person name="Kuo R.C."/>
            <person name="Labutti K."/>
            <person name="Haridas S."/>
            <person name="Kuo A."/>
            <person name="Salamov A."/>
            <person name="Ahrendt S.R."/>
            <person name="Lipzen A."/>
            <person name="Sullivan W."/>
            <person name="Andreopoulos W.B."/>
            <person name="Clum A."/>
            <person name="Lindquist E."/>
            <person name="Daum C."/>
            <person name="Ramamoorthy G.K."/>
            <person name="Gryganskyi A."/>
            <person name="Culley D."/>
            <person name="Magnuson J.K."/>
            <person name="James T.Y."/>
            <person name="O'Malley M.A."/>
            <person name="Stajich J.E."/>
            <person name="Spatafora J.W."/>
            <person name="Visel A."/>
            <person name="Grigoriev I.V."/>
        </authorList>
    </citation>
    <scope>NUCLEOTIDE SEQUENCE [LARGE SCALE GENOMIC DNA]</scope>
    <source>
        <strain evidence="13 14">12-1054</strain>
    </source>
</reference>
<dbReference type="EMBL" id="MCFI01000006">
    <property type="protein sequence ID" value="ORY84240.1"/>
    <property type="molecule type" value="Genomic_DNA"/>
</dbReference>
<dbReference type="AlphaFoldDB" id="A0A1Y2FJW5"/>
<feature type="transmembrane region" description="Helical" evidence="12">
    <location>
        <begin position="118"/>
        <end position="141"/>
    </location>
</feature>
<keyword evidence="9 12" id="KW-0472">Membrane</keyword>
<evidence type="ECO:0000256" key="9">
    <source>
        <dbReference type="ARBA" id="ARBA00023136"/>
    </source>
</evidence>
<evidence type="ECO:0000256" key="2">
    <source>
        <dbReference type="ARBA" id="ARBA00004922"/>
    </source>
</evidence>
<dbReference type="Proteomes" id="UP000193685">
    <property type="component" value="Unassembled WGS sequence"/>
</dbReference>
<evidence type="ECO:0000256" key="10">
    <source>
        <dbReference type="ARBA" id="ARBA00044721"/>
    </source>
</evidence>
<protein>
    <recommendedName>
        <fullName evidence="12">Mannosyltransferase</fullName>
        <ecNumber evidence="12">2.4.1.-</ecNumber>
    </recommendedName>
</protein>
<comment type="function">
    <text evidence="10">Mannosyltransferase that operates in the biosynthetic pathway of dolichol-linked oligosaccharides, the glycan precursors employed in protein asparagine (N)-glycosylation. The assembly of dolichol-linked oligosaccharides begins on the cytosolic side of the endoplasmic reticulum membrane and finishes in its lumen. The sequential addition of sugars to dolichol pyrophosphate produces dolichol-linked oligosaccharides containing fourteen sugars, including two GlcNAcs, nine mannoses and three glucoses. Once assembled, the oligosaccharide is transferred from the lipid to nascent proteins by oligosaccharyltransferases. In the lumen of the endoplasmic reticulum, adds the eighth mannose residue in an alpha-1,6 linkage onto Man(7)GlcNAc(2)-PP-dolichol to produce Man(8)GlcNAc(2)-PP-dolichol.</text>
</comment>
<gene>
    <name evidence="13" type="ORF">BCR37DRAFT_397651</name>
</gene>
<evidence type="ECO:0000313" key="13">
    <source>
        <dbReference type="EMBL" id="ORY84240.1"/>
    </source>
</evidence>
<evidence type="ECO:0000313" key="14">
    <source>
        <dbReference type="Proteomes" id="UP000193685"/>
    </source>
</evidence>
<feature type="transmembrane region" description="Helical" evidence="12">
    <location>
        <begin position="212"/>
        <end position="232"/>
    </location>
</feature>
<comment type="catalytic activity">
    <reaction evidence="11">
        <text>an alpha-D-Man-(1-&gt;2)-alpha-D-Man-(1-&gt;2)-alpha-D-Man-(1-&gt;3)-[alpha-D-Man-(1-&gt;2)-alpha-D-Man-(1-&gt;3)-alpha-D-Man-(1-&gt;6)]-beta-D-Man-(1-&gt;4)-beta-D-GlcNAc-(1-&gt;4)-alpha-D-GlcNAc-diphospho-di-trans,poly-cis-dolichol + a di-trans,poly-cis-dolichyl beta-D-mannosyl phosphate = an alpha-D-Man-(1-&gt;2)-alpha-D-Man-(1-&gt;2)-alpha-D-Man-(1-&gt;3)-[alpha-D-Man-(1-&gt;2)-alpha-D-Man-(1-&gt;3)-[alpha-D-Man-(1-&gt;6)]-alpha-D-Man-(1-&gt;6)]-beta-D-Man-(1-&gt;4)-beta-D-GlcNAc-(1-&gt;4)-alpha-D-GlcNAc-diphospho-di-trans,poly-cis-dolichol + a di-trans,poly-cis-dolichyl phosphate + H(+)</text>
        <dbReference type="Rhea" id="RHEA:29535"/>
        <dbReference type="Rhea" id="RHEA-COMP:19498"/>
        <dbReference type="Rhea" id="RHEA-COMP:19501"/>
        <dbReference type="Rhea" id="RHEA-COMP:19518"/>
        <dbReference type="Rhea" id="RHEA-COMP:19519"/>
        <dbReference type="ChEBI" id="CHEBI:15378"/>
        <dbReference type="ChEBI" id="CHEBI:57683"/>
        <dbReference type="ChEBI" id="CHEBI:58211"/>
        <dbReference type="ChEBI" id="CHEBI:132517"/>
        <dbReference type="ChEBI" id="CHEBI:132519"/>
        <dbReference type="EC" id="2.4.1.260"/>
    </reaction>
    <physiologicalReaction direction="left-to-right" evidence="11">
        <dbReference type="Rhea" id="RHEA:29536"/>
    </physiologicalReaction>
</comment>
<feature type="transmembrane region" description="Helical" evidence="12">
    <location>
        <begin position="346"/>
        <end position="367"/>
    </location>
</feature>
<dbReference type="STRING" id="56484.A0A1Y2FJW5"/>
<evidence type="ECO:0000256" key="6">
    <source>
        <dbReference type="ARBA" id="ARBA00022692"/>
    </source>
</evidence>
<feature type="transmembrane region" description="Helical" evidence="12">
    <location>
        <begin position="290"/>
        <end position="306"/>
    </location>
</feature>
<evidence type="ECO:0000256" key="1">
    <source>
        <dbReference type="ARBA" id="ARBA00004477"/>
    </source>
</evidence>
<evidence type="ECO:0000256" key="3">
    <source>
        <dbReference type="ARBA" id="ARBA00007063"/>
    </source>
</evidence>
<dbReference type="UniPathway" id="UPA00378"/>
<keyword evidence="8 12" id="KW-1133">Transmembrane helix</keyword>
<evidence type="ECO:0000256" key="11">
    <source>
        <dbReference type="ARBA" id="ARBA00048899"/>
    </source>
</evidence>
<dbReference type="Pfam" id="PF03901">
    <property type="entry name" value="Glyco_transf_22"/>
    <property type="match status" value="1"/>
</dbReference>
<dbReference type="PANTHER" id="PTHR22760">
    <property type="entry name" value="GLYCOSYLTRANSFERASE"/>
    <property type="match status" value="1"/>
</dbReference>
<keyword evidence="6 12" id="KW-0812">Transmembrane</keyword>
<dbReference type="RefSeq" id="XP_040726258.1">
    <property type="nucleotide sequence ID" value="XM_040871735.1"/>
</dbReference>
<keyword evidence="4 12" id="KW-0328">Glycosyltransferase</keyword>
<feature type="transmembrane region" description="Helical" evidence="12">
    <location>
        <begin position="260"/>
        <end position="283"/>
    </location>
</feature>
<keyword evidence="5 13" id="KW-0808">Transferase</keyword>
<feature type="transmembrane region" description="Helical" evidence="12">
    <location>
        <begin position="171"/>
        <end position="200"/>
    </location>
</feature>
<dbReference type="GO" id="GO:0005789">
    <property type="term" value="C:endoplasmic reticulum membrane"/>
    <property type="evidence" value="ECO:0007669"/>
    <property type="project" value="UniProtKB-SubCell"/>
</dbReference>
<dbReference type="OMA" id="WWVEVRM"/>